<reference evidence="8 9" key="1">
    <citation type="submission" date="2020-12" db="EMBL/GenBank/DDBJ databases">
        <title>FDA dAtabase for Regulatory Grade micrObial Sequences (FDA-ARGOS): Supporting development and validation of Infectious Disease Dx tests.</title>
        <authorList>
            <person name="Sproer C."/>
            <person name="Gronow S."/>
            <person name="Severitt S."/>
            <person name="Schroder I."/>
            <person name="Tallon L."/>
            <person name="Sadzewicz L."/>
            <person name="Zhao X."/>
            <person name="Boylan J."/>
            <person name="Ott S."/>
            <person name="Bowen H."/>
            <person name="Vavikolanu K."/>
            <person name="Mehta A."/>
            <person name="Aluvathingal J."/>
            <person name="Nadendla S."/>
            <person name="Lowell S."/>
            <person name="Myers T."/>
            <person name="Yan Y."/>
            <person name="Sichtig H."/>
        </authorList>
    </citation>
    <scope>NUCLEOTIDE SEQUENCE [LARGE SCALE GENOMIC DNA]</scope>
    <source>
        <strain evidence="8 9">FDAARGOS_990</strain>
    </source>
</reference>
<accession>A0A7T4A188</accession>
<organism evidence="8 9">
    <name type="scientific">Brevibacterium casei</name>
    <dbReference type="NCBI Taxonomy" id="33889"/>
    <lineage>
        <taxon>Bacteria</taxon>
        <taxon>Bacillati</taxon>
        <taxon>Actinomycetota</taxon>
        <taxon>Actinomycetes</taxon>
        <taxon>Micrococcales</taxon>
        <taxon>Brevibacteriaceae</taxon>
        <taxon>Brevibacterium</taxon>
    </lineage>
</organism>
<dbReference type="SUPFAM" id="SSF51905">
    <property type="entry name" value="FAD/NAD(P)-binding domain"/>
    <property type="match status" value="1"/>
</dbReference>
<dbReference type="Gene3D" id="3.50.50.60">
    <property type="entry name" value="FAD/NAD(P)-binding domain"/>
    <property type="match status" value="3"/>
</dbReference>
<dbReference type="SUPFAM" id="SSF55424">
    <property type="entry name" value="FAD/NAD-linked reductases, dimerisation (C-terminal) domain"/>
    <property type="match status" value="1"/>
</dbReference>
<name>A0A7T4A188_9MICO</name>
<evidence type="ECO:0000313" key="9">
    <source>
        <dbReference type="Proteomes" id="UP000595374"/>
    </source>
</evidence>
<evidence type="ECO:0000256" key="3">
    <source>
        <dbReference type="ARBA" id="ARBA00022827"/>
    </source>
</evidence>
<dbReference type="Proteomes" id="UP000595374">
    <property type="component" value="Chromosome"/>
</dbReference>
<evidence type="ECO:0000256" key="5">
    <source>
        <dbReference type="SAM" id="MobiDB-lite"/>
    </source>
</evidence>
<dbReference type="PRINTS" id="PR00368">
    <property type="entry name" value="FADPNR"/>
</dbReference>
<evidence type="ECO:0000256" key="4">
    <source>
        <dbReference type="ARBA" id="ARBA00023002"/>
    </source>
</evidence>
<feature type="domain" description="Reductase C-terminal" evidence="7">
    <location>
        <begin position="350"/>
        <end position="438"/>
    </location>
</feature>
<dbReference type="InterPro" id="IPR016156">
    <property type="entry name" value="FAD/NAD-linked_Rdtase_dimer_sf"/>
</dbReference>
<dbReference type="Pfam" id="PF07992">
    <property type="entry name" value="Pyr_redox_2"/>
    <property type="match status" value="1"/>
</dbReference>
<gene>
    <name evidence="8" type="ORF">I6H47_05675</name>
</gene>
<dbReference type="InterPro" id="IPR023753">
    <property type="entry name" value="FAD/NAD-binding_dom"/>
</dbReference>
<dbReference type="EMBL" id="CP065989">
    <property type="protein sequence ID" value="QQB15431.1"/>
    <property type="molecule type" value="Genomic_DNA"/>
</dbReference>
<dbReference type="PRINTS" id="PR00411">
    <property type="entry name" value="PNDRDTASEI"/>
</dbReference>
<dbReference type="PANTHER" id="PTHR43557:SF2">
    <property type="entry name" value="RIESKE DOMAIN-CONTAINING PROTEIN-RELATED"/>
    <property type="match status" value="1"/>
</dbReference>
<comment type="cofactor">
    <cofactor evidence="1">
        <name>FAD</name>
        <dbReference type="ChEBI" id="CHEBI:57692"/>
    </cofactor>
</comment>
<dbReference type="GO" id="GO:0016651">
    <property type="term" value="F:oxidoreductase activity, acting on NAD(P)H"/>
    <property type="evidence" value="ECO:0007669"/>
    <property type="project" value="TreeGrafter"/>
</dbReference>
<dbReference type="PANTHER" id="PTHR43557">
    <property type="entry name" value="APOPTOSIS-INDUCING FACTOR 1"/>
    <property type="match status" value="1"/>
</dbReference>
<keyword evidence="3" id="KW-0274">FAD</keyword>
<dbReference type="RefSeq" id="WP_198500419.1">
    <property type="nucleotide sequence ID" value="NZ_CP065989.1"/>
</dbReference>
<dbReference type="Gene3D" id="3.30.390.30">
    <property type="match status" value="1"/>
</dbReference>
<sequence>MGKQIVIIGAGLAGTTAARELSQRGQSVTLIDPEAGDTYERPPLSKHLFDDSRYHLPYHLEDSELITFVRDRAVSITLAEATPESQTEALFQPGSERLAGTVHLGSGETLDFTHCILATGMEANRPEIPGYPDALPVYNLGEAEWIRDFVAEATDPLNVGVLGSGYLGMEVATAAVAAGHAATVYLRGDEPLRRQLSAPVRRALFEKHKAAGVRFVTDHTDNADIPAGEHTLFVTSVGARPVRIPINGALPTTDEHSADPEGPAPGEVPTFAWDVDEHLATAYPGVWAAGDCAHITSGRFAIDHPWACEPVAESHGKYLAEHILGEDDDLTPRADGSAPSKPEPWSDVPWHWSFQGPEKVFTAGLTSPDAQDTVQRSDPSGTKFQVFHFAGPEPEAALIGVETLNWPPMQAAARRVLGADRPMPTRAQLEDPEFDFKAHSRL</sequence>
<dbReference type="Pfam" id="PF14759">
    <property type="entry name" value="Reductase_C"/>
    <property type="match status" value="1"/>
</dbReference>
<dbReference type="GO" id="GO:0005737">
    <property type="term" value="C:cytoplasm"/>
    <property type="evidence" value="ECO:0007669"/>
    <property type="project" value="TreeGrafter"/>
</dbReference>
<dbReference type="InterPro" id="IPR050446">
    <property type="entry name" value="FAD-oxidoreductase/Apoptosis"/>
</dbReference>
<keyword evidence="4" id="KW-0560">Oxidoreductase</keyword>
<feature type="domain" description="FAD/NAD(P)-binding" evidence="6">
    <location>
        <begin position="4"/>
        <end position="293"/>
    </location>
</feature>
<dbReference type="AlphaFoldDB" id="A0A7T4A188"/>
<feature type="region of interest" description="Disordered" evidence="5">
    <location>
        <begin position="328"/>
        <end position="348"/>
    </location>
</feature>
<dbReference type="InterPro" id="IPR036188">
    <property type="entry name" value="FAD/NAD-bd_sf"/>
</dbReference>
<dbReference type="InterPro" id="IPR028202">
    <property type="entry name" value="Reductase_C"/>
</dbReference>
<proteinExistence type="predicted"/>
<evidence type="ECO:0000256" key="1">
    <source>
        <dbReference type="ARBA" id="ARBA00001974"/>
    </source>
</evidence>
<evidence type="ECO:0000259" key="7">
    <source>
        <dbReference type="Pfam" id="PF14759"/>
    </source>
</evidence>
<evidence type="ECO:0000256" key="2">
    <source>
        <dbReference type="ARBA" id="ARBA00022630"/>
    </source>
</evidence>
<evidence type="ECO:0000259" key="6">
    <source>
        <dbReference type="Pfam" id="PF07992"/>
    </source>
</evidence>
<keyword evidence="2" id="KW-0285">Flavoprotein</keyword>
<protein>
    <submittedName>
        <fullName evidence="8">FAD-dependent oxidoreductase</fullName>
    </submittedName>
</protein>
<evidence type="ECO:0000313" key="8">
    <source>
        <dbReference type="EMBL" id="QQB15431.1"/>
    </source>
</evidence>